<feature type="compositionally biased region" description="Acidic residues" evidence="1">
    <location>
        <begin position="451"/>
        <end position="469"/>
    </location>
</feature>
<dbReference type="InterPro" id="IPR036770">
    <property type="entry name" value="Ankyrin_rpt-contain_sf"/>
</dbReference>
<keyword evidence="3" id="KW-1185">Reference proteome</keyword>
<feature type="region of interest" description="Disordered" evidence="1">
    <location>
        <begin position="382"/>
        <end position="495"/>
    </location>
</feature>
<dbReference type="PhylomeDB" id="A0A0G4EWD4"/>
<accession>A0A0G4EWD4</accession>
<dbReference type="EMBL" id="CDMY01000324">
    <property type="protein sequence ID" value="CEM02353.1"/>
    <property type="molecule type" value="Genomic_DNA"/>
</dbReference>
<name>A0A0G4EWD4_VITBC</name>
<gene>
    <name evidence="2" type="ORF">Vbra_8312</name>
</gene>
<reference evidence="2 3" key="1">
    <citation type="submission" date="2014-11" db="EMBL/GenBank/DDBJ databases">
        <authorList>
            <person name="Zhu J."/>
            <person name="Qi W."/>
            <person name="Song R."/>
        </authorList>
    </citation>
    <scope>NUCLEOTIDE SEQUENCE [LARGE SCALE GENOMIC DNA]</scope>
</reference>
<dbReference type="Gene3D" id="1.25.40.20">
    <property type="entry name" value="Ankyrin repeat-containing domain"/>
    <property type="match status" value="1"/>
</dbReference>
<dbReference type="AlphaFoldDB" id="A0A0G4EWD4"/>
<dbReference type="Proteomes" id="UP000041254">
    <property type="component" value="Unassembled WGS sequence"/>
</dbReference>
<dbReference type="VEuPathDB" id="CryptoDB:Vbra_8312"/>
<evidence type="ECO:0000313" key="3">
    <source>
        <dbReference type="Proteomes" id="UP000041254"/>
    </source>
</evidence>
<organism evidence="2 3">
    <name type="scientific">Vitrella brassicaformis (strain CCMP3155)</name>
    <dbReference type="NCBI Taxonomy" id="1169540"/>
    <lineage>
        <taxon>Eukaryota</taxon>
        <taxon>Sar</taxon>
        <taxon>Alveolata</taxon>
        <taxon>Colpodellida</taxon>
        <taxon>Vitrellaceae</taxon>
        <taxon>Vitrella</taxon>
    </lineage>
</organism>
<sequence length="495" mass="53778">MSDSEMHQQQPSEPFAVTLSRVGAPAFALSATKELAFGIDDGSLSPAAAARLLTQQKADPNGRYRKGSWLGGRPEPWPSLLHLVAHKCVGEDGAAMLDCLLRAGASVNYATNSYPDNGRPLDILLGRLRCADPRLLSALLPMIDTLLRHGARCENGGYGALRWLFASSAIEEISATEWLEVVTRLTTAAAAAPTPPSLYGYSTLKLACKCRFRQEEEQQQLQEQQQQQQQDGSHDGQTDAHIAILEKLVEGMGREVVEADRGTGALNHAVDSQNRAIMYWLVRQQGVRADGGTLSRAHWDVDVISFLIASYIEPPSLPFSNRTPLGRRLNAALRFFEAQRYALPHIDRGFGNGEPFECSFDGRVVVGGTGGGQCAVKVIHGWEGMGGRGPPGALWGDDESSDDDILDSDDDLDEEDNIDEDGMDEDGLEDGGDGEDLDEGSVAEDGMGGDSGEEEHDGDVIDDDDDDEQQQQQHTEDNQSVDEMDEEHSSSDRLI</sequence>
<protein>
    <submittedName>
        <fullName evidence="2">Uncharacterized protein</fullName>
    </submittedName>
</protein>
<feature type="compositionally biased region" description="Acidic residues" evidence="1">
    <location>
        <begin position="396"/>
        <end position="442"/>
    </location>
</feature>
<evidence type="ECO:0000256" key="1">
    <source>
        <dbReference type="SAM" id="MobiDB-lite"/>
    </source>
</evidence>
<dbReference type="InParanoid" id="A0A0G4EWD4"/>
<evidence type="ECO:0000313" key="2">
    <source>
        <dbReference type="EMBL" id="CEM02353.1"/>
    </source>
</evidence>
<proteinExistence type="predicted"/>